<feature type="transmembrane region" description="Helical" evidence="1">
    <location>
        <begin position="64"/>
        <end position="85"/>
    </location>
</feature>
<dbReference type="EMBL" id="CP131914">
    <property type="protein sequence ID" value="XCI81738.1"/>
    <property type="molecule type" value="Genomic_DNA"/>
</dbReference>
<dbReference type="PROSITE" id="PS51257">
    <property type="entry name" value="PROKAR_LIPOPROTEIN"/>
    <property type="match status" value="1"/>
</dbReference>
<dbReference type="KEGG" id="xin:Q7W82_06125"/>
<reference evidence="2 4" key="1">
    <citation type="journal article" date="2022" name="Curr. Microbiol.">
        <title>Xanthomonas indica sp. nov., a Novel Member of Non-Pathogenic Xanthomonas Community from Healthy Rice Seeds.</title>
        <authorList>
            <person name="Rana R."/>
            <person name="Madhavan V.N."/>
            <person name="Saroha T."/>
            <person name="Bansal K."/>
            <person name="Kaur A."/>
            <person name="Sonti R.V."/>
            <person name="Patel H.K."/>
            <person name="Patil P.B."/>
        </authorList>
    </citation>
    <scope>NUCLEOTIDE SEQUENCE [LARGE SCALE GENOMIC DNA]</scope>
    <source>
        <strain evidence="2 4">PPL560</strain>
    </source>
</reference>
<keyword evidence="4" id="KW-1185">Reference proteome</keyword>
<dbReference type="RefSeq" id="WP_242159743.1">
    <property type="nucleotide sequence ID" value="NZ_CP131914.1"/>
</dbReference>
<keyword evidence="1" id="KW-1133">Transmembrane helix</keyword>
<evidence type="ECO:0000313" key="3">
    <source>
        <dbReference type="EMBL" id="XCI81738.1"/>
    </source>
</evidence>
<dbReference type="Proteomes" id="UP001430647">
    <property type="component" value="Unassembled WGS sequence"/>
</dbReference>
<dbReference type="AlphaFoldDB" id="A0AAU8I8U6"/>
<name>A0AAU8I8U6_9XANT</name>
<protein>
    <submittedName>
        <fullName evidence="3">Uncharacterized protein</fullName>
    </submittedName>
</protein>
<organism evidence="3">
    <name type="scientific">Xanthomonas indica</name>
    <dbReference type="NCBI Taxonomy" id="2912242"/>
    <lineage>
        <taxon>Bacteria</taxon>
        <taxon>Pseudomonadati</taxon>
        <taxon>Pseudomonadota</taxon>
        <taxon>Gammaproteobacteria</taxon>
        <taxon>Lysobacterales</taxon>
        <taxon>Lysobacteraceae</taxon>
        <taxon>Xanthomonas</taxon>
    </lineage>
</organism>
<evidence type="ECO:0000313" key="4">
    <source>
        <dbReference type="Proteomes" id="UP001430647"/>
    </source>
</evidence>
<evidence type="ECO:0000313" key="2">
    <source>
        <dbReference type="EMBL" id="MCI2261709.1"/>
    </source>
</evidence>
<dbReference type="EMBL" id="JAKJPQ010000006">
    <property type="protein sequence ID" value="MCI2261709.1"/>
    <property type="molecule type" value="Genomic_DNA"/>
</dbReference>
<keyword evidence="1" id="KW-0812">Transmembrane</keyword>
<gene>
    <name evidence="2" type="ORF">L3V74_09155</name>
    <name evidence="3" type="ORF">Q7W82_06125</name>
</gene>
<reference evidence="3" key="3">
    <citation type="submission" date="2023-08" db="EMBL/GenBank/DDBJ databases">
        <title>Complete genome sequence of Xanthomonas indica.</title>
        <authorList>
            <person name="Patil P.B."/>
            <person name="Rana R."/>
        </authorList>
    </citation>
    <scope>NUCLEOTIDE SEQUENCE</scope>
    <source>
        <strain evidence="3">PPL560</strain>
    </source>
</reference>
<evidence type="ECO:0000256" key="1">
    <source>
        <dbReference type="SAM" id="Phobius"/>
    </source>
</evidence>
<reference evidence="2" key="2">
    <citation type="submission" date="2022-01" db="EMBL/GenBank/DDBJ databases">
        <authorList>
            <person name="Rana R."/>
            <person name="Patil P.B."/>
        </authorList>
    </citation>
    <scope>NUCLEOTIDE SEQUENCE</scope>
    <source>
        <strain evidence="2">PPL560</strain>
    </source>
</reference>
<sequence>MRRRGLLGFGLCMLYAALVASCVWMALGADEKGRFVFLQLPLTPQMLALEALGVDHALHGLSWVASYLLLVPPFLLLLYLMGCALQALGQCTIMRLVHAVRGSAAKQSRGRLQP</sequence>
<accession>A0AAU8I8U6</accession>
<proteinExistence type="predicted"/>
<keyword evidence="1" id="KW-0472">Membrane</keyword>